<feature type="compositionally biased region" description="Basic residues" evidence="1">
    <location>
        <begin position="1"/>
        <end position="11"/>
    </location>
</feature>
<proteinExistence type="predicted"/>
<dbReference type="Proteomes" id="UP000244060">
    <property type="component" value="Unassembled WGS sequence"/>
</dbReference>
<evidence type="ECO:0000313" key="2">
    <source>
        <dbReference type="EMBL" id="PTR13726.1"/>
    </source>
</evidence>
<evidence type="ECO:0000313" key="3">
    <source>
        <dbReference type="Proteomes" id="UP000244060"/>
    </source>
</evidence>
<name>A0A2T5JU83_9RHOB</name>
<accession>A0A2T5JU83</accession>
<reference evidence="2 3" key="1">
    <citation type="submission" date="2018-04" db="EMBL/GenBank/DDBJ databases">
        <title>Genomic Encyclopedia of Type Strains, Phase III (KMG-III): the genomes of soil and plant-associated and newly described type strains.</title>
        <authorList>
            <person name="Whitman W."/>
        </authorList>
    </citation>
    <scope>NUCLEOTIDE SEQUENCE [LARGE SCALE GENOMIC DNA]</scope>
    <source>
        <strain evidence="2 3">KA25</strain>
    </source>
</reference>
<protein>
    <submittedName>
        <fullName evidence="2">Uncharacterized protein</fullName>
    </submittedName>
</protein>
<dbReference type="AlphaFoldDB" id="A0A2T5JU83"/>
<evidence type="ECO:0000256" key="1">
    <source>
        <dbReference type="SAM" id="MobiDB-lite"/>
    </source>
</evidence>
<dbReference type="EMBL" id="QAOT01000020">
    <property type="protein sequence ID" value="PTR13726.1"/>
    <property type="molecule type" value="Genomic_DNA"/>
</dbReference>
<organism evidence="2 3">
    <name type="scientific">Cereibacter azotoformans</name>
    <dbReference type="NCBI Taxonomy" id="43057"/>
    <lineage>
        <taxon>Bacteria</taxon>
        <taxon>Pseudomonadati</taxon>
        <taxon>Pseudomonadota</taxon>
        <taxon>Alphaproteobacteria</taxon>
        <taxon>Rhodobacterales</taxon>
        <taxon>Paracoccaceae</taxon>
        <taxon>Cereibacter</taxon>
    </lineage>
</organism>
<feature type="region of interest" description="Disordered" evidence="1">
    <location>
        <begin position="1"/>
        <end position="31"/>
    </location>
</feature>
<comment type="caution">
    <text evidence="2">The sequence shown here is derived from an EMBL/GenBank/DDBJ whole genome shotgun (WGS) entry which is preliminary data.</text>
</comment>
<keyword evidence="3" id="KW-1185">Reference proteome</keyword>
<gene>
    <name evidence="2" type="ORF">C8J28_12074</name>
</gene>
<sequence>MRGAKMLKHHREATLPAGPVDRQGLAVGGKPGTRIAKVDTTEVLSPGNETLNPFEVEIDPPVDVAIGEARDPGHLGERQVIAEHIQDEAVLVGALVPPSRLSDREGLAAAFATPTRIPALRLAEALIHPGMGSDRKAVVRAVGVATGRSGWVSRTDSPQPLDLLGNCAVVLQPMGCPATVALVILLVLLAGNGTTRNSGQSWFGTIGALERVR</sequence>